<dbReference type="Proteomes" id="UP001152622">
    <property type="component" value="Chromosome 9"/>
</dbReference>
<feature type="region of interest" description="Disordered" evidence="1">
    <location>
        <begin position="29"/>
        <end position="76"/>
    </location>
</feature>
<organism evidence="2 3">
    <name type="scientific">Synaphobranchus kaupii</name>
    <name type="common">Kaup's arrowtooth eel</name>
    <dbReference type="NCBI Taxonomy" id="118154"/>
    <lineage>
        <taxon>Eukaryota</taxon>
        <taxon>Metazoa</taxon>
        <taxon>Chordata</taxon>
        <taxon>Craniata</taxon>
        <taxon>Vertebrata</taxon>
        <taxon>Euteleostomi</taxon>
        <taxon>Actinopterygii</taxon>
        <taxon>Neopterygii</taxon>
        <taxon>Teleostei</taxon>
        <taxon>Anguilliformes</taxon>
        <taxon>Synaphobranchidae</taxon>
        <taxon>Synaphobranchus</taxon>
    </lineage>
</organism>
<gene>
    <name evidence="2" type="ORF">SKAU_G00245570</name>
</gene>
<name>A0A9Q1F282_SYNKA</name>
<evidence type="ECO:0000313" key="2">
    <source>
        <dbReference type="EMBL" id="KAJ8349427.1"/>
    </source>
</evidence>
<evidence type="ECO:0000313" key="3">
    <source>
        <dbReference type="Proteomes" id="UP001152622"/>
    </source>
</evidence>
<protein>
    <submittedName>
        <fullName evidence="2">Uncharacterized protein</fullName>
    </submittedName>
</protein>
<dbReference type="OrthoDB" id="10652793at2759"/>
<feature type="compositionally biased region" description="Low complexity" evidence="1">
    <location>
        <begin position="36"/>
        <end position="49"/>
    </location>
</feature>
<comment type="caution">
    <text evidence="2">The sequence shown here is derived from an EMBL/GenBank/DDBJ whole genome shotgun (WGS) entry which is preliminary data.</text>
</comment>
<dbReference type="AlphaFoldDB" id="A0A9Q1F282"/>
<accession>A0A9Q1F282</accession>
<proteinExistence type="predicted"/>
<keyword evidence="3" id="KW-1185">Reference proteome</keyword>
<evidence type="ECO:0000256" key="1">
    <source>
        <dbReference type="SAM" id="MobiDB-lite"/>
    </source>
</evidence>
<reference evidence="2" key="1">
    <citation type="journal article" date="2023" name="Science">
        <title>Genome structures resolve the early diversification of teleost fishes.</title>
        <authorList>
            <person name="Parey E."/>
            <person name="Louis A."/>
            <person name="Montfort J."/>
            <person name="Bouchez O."/>
            <person name="Roques C."/>
            <person name="Iampietro C."/>
            <person name="Lluch J."/>
            <person name="Castinel A."/>
            <person name="Donnadieu C."/>
            <person name="Desvignes T."/>
            <person name="Floi Bucao C."/>
            <person name="Jouanno E."/>
            <person name="Wen M."/>
            <person name="Mejri S."/>
            <person name="Dirks R."/>
            <person name="Jansen H."/>
            <person name="Henkel C."/>
            <person name="Chen W.J."/>
            <person name="Zahm M."/>
            <person name="Cabau C."/>
            <person name="Klopp C."/>
            <person name="Thompson A.W."/>
            <person name="Robinson-Rechavi M."/>
            <person name="Braasch I."/>
            <person name="Lecointre G."/>
            <person name="Bobe J."/>
            <person name="Postlethwait J.H."/>
            <person name="Berthelot C."/>
            <person name="Roest Crollius H."/>
            <person name="Guiguen Y."/>
        </authorList>
    </citation>
    <scope>NUCLEOTIDE SEQUENCE</scope>
    <source>
        <strain evidence="2">WJC10195</strain>
    </source>
</reference>
<dbReference type="EMBL" id="JAINUF010000009">
    <property type="protein sequence ID" value="KAJ8349427.1"/>
    <property type="molecule type" value="Genomic_DNA"/>
</dbReference>
<sequence length="229" mass="26079">MSAEELKAELESLQERLFAEKAEMARLKGENEKLSEQLTLGSSLGSGASEKVGRSSAHSSPRYWSRKRKPSQCERLKEEPQTLELLRQWERVEESEGVWYRGRRDQKEGRVKQLILPVSLQREGCMNAQFDGGKEVYTVVPLDESKPPKNVHRTELRVCGPRQQGETQGPKHRPSAVLYPAQVVRTFWLRSRMPFASSCPTATSLMPARKIGLKLLQLMPPRPLNMLKV</sequence>